<name>A0A212KIW7_9BACT</name>
<protein>
    <recommendedName>
        <fullName evidence="2">TNase-like domain-containing protein</fullName>
    </recommendedName>
</protein>
<evidence type="ECO:0000259" key="2">
    <source>
        <dbReference type="PROSITE" id="PS50830"/>
    </source>
</evidence>
<dbReference type="PROSITE" id="PS50830">
    <property type="entry name" value="TNASE_3"/>
    <property type="match status" value="1"/>
</dbReference>
<dbReference type="InterPro" id="IPR016071">
    <property type="entry name" value="Staphylococal_nuclease_OB-fold"/>
</dbReference>
<feature type="signal peptide" evidence="1">
    <location>
        <begin position="1"/>
        <end position="22"/>
    </location>
</feature>
<dbReference type="RefSeq" id="WP_022659211.1">
    <property type="nucleotide sequence ID" value="NZ_CABUEN010000002.1"/>
</dbReference>
<dbReference type="Pfam" id="PF00565">
    <property type="entry name" value="SNase"/>
    <property type="match status" value="1"/>
</dbReference>
<evidence type="ECO:0000256" key="1">
    <source>
        <dbReference type="SAM" id="SignalP"/>
    </source>
</evidence>
<gene>
    <name evidence="3" type="ORF">KM92DES2_20142</name>
</gene>
<feature type="chain" id="PRO_5011111382" description="TNase-like domain-containing protein" evidence="1">
    <location>
        <begin position="23"/>
        <end position="162"/>
    </location>
</feature>
<organism evidence="3">
    <name type="scientific">uncultured Desulfovibrio sp</name>
    <dbReference type="NCBI Taxonomy" id="167968"/>
    <lineage>
        <taxon>Bacteria</taxon>
        <taxon>Pseudomonadati</taxon>
        <taxon>Thermodesulfobacteriota</taxon>
        <taxon>Desulfovibrionia</taxon>
        <taxon>Desulfovibrionales</taxon>
        <taxon>Desulfovibrionaceae</taxon>
        <taxon>Desulfovibrio</taxon>
        <taxon>environmental samples</taxon>
    </lineage>
</organism>
<dbReference type="SMART" id="SM00318">
    <property type="entry name" value="SNc"/>
    <property type="match status" value="1"/>
</dbReference>
<evidence type="ECO:0000313" key="3">
    <source>
        <dbReference type="EMBL" id="SBW11644.1"/>
    </source>
</evidence>
<proteinExistence type="predicted"/>
<dbReference type="Gene3D" id="2.40.50.90">
    <property type="match status" value="1"/>
</dbReference>
<feature type="domain" description="TNase-like" evidence="2">
    <location>
        <begin position="23"/>
        <end position="151"/>
    </location>
</feature>
<keyword evidence="1" id="KW-0732">Signal</keyword>
<dbReference type="SUPFAM" id="SSF50199">
    <property type="entry name" value="Staphylococcal nuclease"/>
    <property type="match status" value="1"/>
</dbReference>
<accession>A0A212KIW7</accession>
<dbReference type="AlphaFoldDB" id="A0A212KIW7"/>
<reference evidence="3" key="1">
    <citation type="submission" date="2016-04" db="EMBL/GenBank/DDBJ databases">
        <authorList>
            <person name="Evans L.H."/>
            <person name="Alamgir A."/>
            <person name="Owens N."/>
            <person name="Weber N.D."/>
            <person name="Virtaneva K."/>
            <person name="Barbian K."/>
            <person name="Babar A."/>
            <person name="Rosenke K."/>
        </authorList>
    </citation>
    <scope>NUCLEOTIDE SEQUENCE</scope>
    <source>
        <strain evidence="3">92-2</strain>
    </source>
</reference>
<sequence length="162" mass="18099">MLNRLFASIILMVLAVSPAAAATTWNAYVVRVEDGNTVSVSTKKDSEEPEKVLVFYGIEAPSLRQPYGPQALAYLQRMMPKGAKVDVEDVGQLEAGPITALVQVGGDSVNYKLVMEGLAWVDRQKCRAIFCRRWLIQEHQAVLDRRGIWGLNIGTPPWQWTR</sequence>
<dbReference type="EMBL" id="FLUP01000002">
    <property type="protein sequence ID" value="SBW11644.1"/>
    <property type="molecule type" value="Genomic_DNA"/>
</dbReference>
<dbReference type="InterPro" id="IPR035437">
    <property type="entry name" value="SNase_OB-fold_sf"/>
</dbReference>